<evidence type="ECO:0000313" key="3">
    <source>
        <dbReference type="EMBL" id="KAG2494657.1"/>
    </source>
</evidence>
<keyword evidence="4" id="KW-1185">Reference proteome</keyword>
<feature type="region of interest" description="Disordered" evidence="2">
    <location>
        <begin position="1018"/>
        <end position="1131"/>
    </location>
</feature>
<feature type="compositionally biased region" description="Low complexity" evidence="2">
    <location>
        <begin position="543"/>
        <end position="557"/>
    </location>
</feature>
<accession>A0A835Y128</accession>
<gene>
    <name evidence="3" type="ORF">HYH03_007173</name>
</gene>
<feature type="compositionally biased region" description="Pro residues" evidence="2">
    <location>
        <begin position="153"/>
        <end position="165"/>
    </location>
</feature>
<sequence>MHRAAGVDLRSLPCSSHVQGSRCSGRPSFSRPLISHVTTSLDEARANSGRHAGPSTACCCADAARLVDTCTPESAEHTTGRRGFPFGAPFQPGTRTQRRGTTQQRLAPAQQQAQQQPGPSHTSVRLQPRSGSPSHTGRLNGASVDTVGSCSPLPEPMPPPVPGLGPGPSLGPASSSYSRNGNSGGGAASFSGSSHAPNGFAAGPGPGSSSAGVGAGSQRHWFAAAGPHPAELTRSIGACNSWRELSVLLAQHAPHMNAVHVTAAATRLARLPPPRPDSSPECACEGSTCTCLREEAGVAGASVSSSNGAGSALGADAAQQEWAACVQTVVGLVDAKAAGLDARGVANVAWALAKAMGDGNADAGASTSSKSGSGSGSAGGVSGLRDATRRTVARLLSLPAADPAAAARGGGGGLSPQHLANSLWAVASLELPTLDAQPGPASKSGSNGAGGGGGYSMGWAQRALAAAQPLLRAGAFSEEGLSQLVWAVAELRLAPSAAWWEDYYAAVRRTTRALSSHSTANILLSLARLASAAADAAAAAADGDADDAPSTSAPAPSRFLRGATNGSRSTAPDRKHAMSFRPPSEEWLRFLLGDCAARFLSADGAAVANSLWALQVLCSKRAVTSPSSPSSSSSSPSAASSPSAPVPRSWLRSVYGCMTSPGAMAGWTDVQLSRSVWSLAALAEAAPGGLPMQPPPAVLAAAAEALAQALPASSPHSIALASWGLARLTDLQQPYHLQPPPPPGQAAAGLPAAAAPPQPWAPQPAWAQSWMRATSACLGQVDSYGLLCCLQAATVLGKVQPVGRGLADEDAALEAEAWAEAAAEAALDSRHAAADRPRLVAALVRAAAAAVPGGCPPSVAGAAAETVLAGAADGAWSAAELLRCALALAEAGVAPPMAWRSGFFGRVMRLAGVAPMPPAAPMPSHAVAAAAGGEGLGPGRPGLGPAGLGGAEVALLLRCSRIWGASPSDATLRALLGPAWALAGPELAPSAGAWGLGWDPQVAVEVCRELALTRQTVPPAQPQPQAPPAQPQPQAQAQAPSPAQPLDPLESVDAAAAASAAPEPEPEPLAGALGRGGFNGARPHGAPIAAPAVASPSGVPSRPHLNGSSLPGGPASAAGRAGAQGQAGYEEDLETELRLRACMEDLEPPEPVAAGRRDAVLGLGPQRPWSTAAAAGTPAPPLLRRPPPALGTWPGDSSGSDADVAAAAFSAAAAAVGASSSGEWRGGVLAVAPPPLLQGPPRGRAAGAASTPAGEFVLRMLGLACAAQQAPQHAHHGPGPHASLHSSNGASAAPPPASSPAPPPWPAHTFAQLLWSAGRLRLRPPPYLREPLSAALNAAIADPHAAPADLIPLAWGAARMGLRPHPAAAGALAETLGGRPELAPGVLPGWQLLMTLQALAEWRVVPPLAWSVRVPAPLLRWLGHKEGGGSGGGGDMALVLMALRLLNYLRSTAPTAAAAAVAAASRQAGGGGGGKARAAAQAAALAEAEAALDNRVWPQLWPAMRSLVRRRLVQLFGPAAARSGATASPRERLAALALAERLSVMAQAECATQGVAALRSLAHTLPPNLYPVYLYTCARLRDRARRAALEELLMTWCNASAPRLDDMPPPLLHATLRAAGRAAAALRLPVPPDWAGAALRRYSRRCAALPPRQLAQVPGVLVGLRRAPPDAWAAGYVEMVRRRLPYIAPAAAAEMIRDAAKFSPELAAALNAAVTEHVAAVASVMATEGQGEGPAAAVAGEGRVAAQWRRLAAEALERRRQRRETEAAARGVAPRPPPAGPRSGAQAHTPAAVPSVSVSAASLVGGQVSLGPSPPAAQAEHATALASMQTVTSVLRR</sequence>
<feature type="region of interest" description="Disordered" evidence="2">
    <location>
        <begin position="1759"/>
        <end position="1793"/>
    </location>
</feature>
<feature type="compositionally biased region" description="Low complexity" evidence="2">
    <location>
        <begin position="170"/>
        <end position="181"/>
    </location>
</feature>
<dbReference type="OrthoDB" id="550539at2759"/>
<feature type="compositionally biased region" description="Low complexity" evidence="2">
    <location>
        <begin position="363"/>
        <end position="372"/>
    </location>
</feature>
<dbReference type="PANTHER" id="PTHR13037:SF24">
    <property type="entry name" value="POLYCOMB PROTEIN PCL-RELATED"/>
    <property type="match status" value="1"/>
</dbReference>
<organism evidence="3 4">
    <name type="scientific">Edaphochlamys debaryana</name>
    <dbReference type="NCBI Taxonomy" id="47281"/>
    <lineage>
        <taxon>Eukaryota</taxon>
        <taxon>Viridiplantae</taxon>
        <taxon>Chlorophyta</taxon>
        <taxon>core chlorophytes</taxon>
        <taxon>Chlorophyceae</taxon>
        <taxon>CS clade</taxon>
        <taxon>Chlamydomonadales</taxon>
        <taxon>Chlamydomonadales incertae sedis</taxon>
        <taxon>Edaphochlamys</taxon>
    </lineage>
</organism>
<dbReference type="PANTHER" id="PTHR13037">
    <property type="entry name" value="FORMIN"/>
    <property type="match status" value="1"/>
</dbReference>
<feature type="compositionally biased region" description="Gly residues" evidence="2">
    <location>
        <begin position="373"/>
        <end position="382"/>
    </location>
</feature>
<feature type="region of interest" description="Disordered" evidence="2">
    <location>
        <begin position="543"/>
        <end position="579"/>
    </location>
</feature>
<feature type="compositionally biased region" description="Low complexity" evidence="2">
    <location>
        <begin position="1083"/>
        <end position="1128"/>
    </location>
</feature>
<comment type="caution">
    <text evidence="3">The sequence shown here is derived from an EMBL/GenBank/DDBJ whole genome shotgun (WGS) entry which is preliminary data.</text>
</comment>
<feature type="compositionally biased region" description="Polar residues" evidence="2">
    <location>
        <begin position="120"/>
        <end position="137"/>
    </location>
</feature>
<feature type="region of interest" description="Disordered" evidence="2">
    <location>
        <begin position="1269"/>
        <end position="1305"/>
    </location>
</feature>
<dbReference type="EMBL" id="JAEHOE010000029">
    <property type="protein sequence ID" value="KAG2494657.1"/>
    <property type="molecule type" value="Genomic_DNA"/>
</dbReference>
<feature type="compositionally biased region" description="Low complexity" evidence="2">
    <location>
        <begin position="625"/>
        <end position="643"/>
    </location>
</feature>
<name>A0A835Y128_9CHLO</name>
<evidence type="ECO:0000313" key="4">
    <source>
        <dbReference type="Proteomes" id="UP000612055"/>
    </source>
</evidence>
<evidence type="ECO:0000256" key="2">
    <source>
        <dbReference type="SAM" id="MobiDB-lite"/>
    </source>
</evidence>
<protein>
    <submittedName>
        <fullName evidence="3">Uncharacterized protein</fullName>
    </submittedName>
</protein>
<keyword evidence="1" id="KW-0945">Host-virus interaction</keyword>
<reference evidence="3" key="1">
    <citation type="journal article" date="2020" name="bioRxiv">
        <title>Comparative genomics of Chlamydomonas.</title>
        <authorList>
            <person name="Craig R.J."/>
            <person name="Hasan A.R."/>
            <person name="Ness R.W."/>
            <person name="Keightley P.D."/>
        </authorList>
    </citation>
    <scope>NUCLEOTIDE SEQUENCE</scope>
    <source>
        <strain evidence="3">CCAP 11/70</strain>
    </source>
</reference>
<dbReference type="Proteomes" id="UP000612055">
    <property type="component" value="Unassembled WGS sequence"/>
</dbReference>
<feature type="compositionally biased region" description="Low complexity" evidence="2">
    <location>
        <begin position="1781"/>
        <end position="1793"/>
    </location>
</feature>
<feature type="region of interest" description="Disordered" evidence="2">
    <location>
        <begin position="74"/>
        <end position="191"/>
    </location>
</feature>
<proteinExistence type="predicted"/>
<feature type="compositionally biased region" description="Pro residues" evidence="2">
    <location>
        <begin position="1293"/>
        <end position="1305"/>
    </location>
</feature>
<feature type="compositionally biased region" description="Low complexity" evidence="2">
    <location>
        <begin position="1032"/>
        <end position="1041"/>
    </location>
</feature>
<feature type="region of interest" description="Disordered" evidence="2">
    <location>
        <begin position="360"/>
        <end position="384"/>
    </location>
</feature>
<feature type="compositionally biased region" description="Low complexity" evidence="2">
    <location>
        <begin position="91"/>
        <end position="119"/>
    </location>
</feature>
<feature type="compositionally biased region" description="Pro residues" evidence="2">
    <location>
        <begin position="1019"/>
        <end position="1031"/>
    </location>
</feature>
<feature type="compositionally biased region" description="Low complexity" evidence="2">
    <location>
        <begin position="1054"/>
        <end position="1072"/>
    </location>
</feature>
<evidence type="ECO:0000256" key="1">
    <source>
        <dbReference type="ARBA" id="ARBA00022581"/>
    </source>
</evidence>
<feature type="region of interest" description="Disordered" evidence="2">
    <location>
        <begin position="625"/>
        <end position="647"/>
    </location>
</feature>
<feature type="region of interest" description="Disordered" evidence="2">
    <location>
        <begin position="733"/>
        <end position="762"/>
    </location>
</feature>